<feature type="region of interest" description="Disordered" evidence="1">
    <location>
        <begin position="610"/>
        <end position="726"/>
    </location>
</feature>
<accession>A0A9P1MWY0</accession>
<keyword evidence="2" id="KW-0472">Membrane</keyword>
<gene>
    <name evidence="3" type="ORF">CAMP_LOCUS2490</name>
</gene>
<proteinExistence type="predicted"/>
<protein>
    <submittedName>
        <fullName evidence="3">Uncharacterized protein</fullName>
    </submittedName>
</protein>
<dbReference type="AlphaFoldDB" id="A0A9P1MWY0"/>
<dbReference type="Proteomes" id="UP001152747">
    <property type="component" value="Unassembled WGS sequence"/>
</dbReference>
<reference evidence="3" key="1">
    <citation type="submission" date="2022-11" db="EMBL/GenBank/DDBJ databases">
        <authorList>
            <person name="Kikuchi T."/>
        </authorList>
    </citation>
    <scope>NUCLEOTIDE SEQUENCE</scope>
    <source>
        <strain evidence="3">PS1010</strain>
    </source>
</reference>
<sequence>MDPQIGGKTPTNQTTTTSTTATKTTTETKTTPKPKQEKDPDKKPPGRTISIIIGILVLVIILIAGGAMFGLILTQSKIDESPKKLFEQHKEDTIESVDKAVQVVQTFPDLLGDFSLEDLSPELFELIRKELNIADLKELAIYKKSQHLSYESVYTEIASACPPLPSISKLDDFLYLLNNGTQTQREQLKKIIDPIITYETSFNATLKSESEKPGRFSKNRILVYSEDIITMLHDYKKTTVTRDDSFIKSYEDQVASRNFADFAHLIMTIILYSIDLIIFIAIVTFFILYQKGKITIETLKKYSLIILIISLVFAFGFLIYSILGAVNLSPFGYECKLSSDSQNADKTFTNFDGKVTTVGFDSCEKDASIFSKTAPHLNVDNIKTSLDGFEKDVTNFAANLQFKHGVNIDEISDKTRELKKQSQELSIYANNKNCLGSNGKTNIGLMIGACNNITIELDTLEKRSEQLPNIDLKPKLSVLIQNSFDKLRSVAKTAVDSMNSKLDSNDIPCHQEVPTETCDDYWIYSLKINIVGWIMFIVFVLNALLAKLLYWIPAKQIRREKEIHDQVEDEKNRCIRNQNIEIGVLRKDARNFLDGIEQLETEADKLKRQLNEEKEEREAEKVKRENAEERARKAEEINKNLRKKGKRGEKAERGGARRPKRDKKEKGKIRRVQRGRNSRRVEIQQLAPQVAVDAEVGSNDQNSGPIQEGNDENPEVNAVDTPLMHF</sequence>
<name>A0A9P1MWY0_9PELO</name>
<evidence type="ECO:0000313" key="4">
    <source>
        <dbReference type="Proteomes" id="UP001152747"/>
    </source>
</evidence>
<feature type="transmembrane region" description="Helical" evidence="2">
    <location>
        <begin position="51"/>
        <end position="73"/>
    </location>
</feature>
<feature type="compositionally biased region" description="Basic residues" evidence="1">
    <location>
        <begin position="656"/>
        <end position="678"/>
    </location>
</feature>
<feature type="region of interest" description="Disordered" evidence="1">
    <location>
        <begin position="1"/>
        <end position="44"/>
    </location>
</feature>
<feature type="transmembrane region" description="Helical" evidence="2">
    <location>
        <begin position="301"/>
        <end position="323"/>
    </location>
</feature>
<evidence type="ECO:0000256" key="1">
    <source>
        <dbReference type="SAM" id="MobiDB-lite"/>
    </source>
</evidence>
<keyword evidence="4" id="KW-1185">Reference proteome</keyword>
<feature type="transmembrane region" description="Helical" evidence="2">
    <location>
        <begin position="262"/>
        <end position="289"/>
    </location>
</feature>
<dbReference type="EMBL" id="CANHGI010000001">
    <property type="protein sequence ID" value="CAI5439853.1"/>
    <property type="molecule type" value="Genomic_DNA"/>
</dbReference>
<evidence type="ECO:0000313" key="3">
    <source>
        <dbReference type="EMBL" id="CAI5439853.1"/>
    </source>
</evidence>
<feature type="compositionally biased region" description="Basic and acidic residues" evidence="1">
    <location>
        <begin position="34"/>
        <end position="44"/>
    </location>
</feature>
<comment type="caution">
    <text evidence="3">The sequence shown here is derived from an EMBL/GenBank/DDBJ whole genome shotgun (WGS) entry which is preliminary data.</text>
</comment>
<feature type="compositionally biased region" description="Basic and acidic residues" evidence="1">
    <location>
        <begin position="610"/>
        <end position="639"/>
    </location>
</feature>
<feature type="compositionally biased region" description="Low complexity" evidence="1">
    <location>
        <begin position="8"/>
        <end position="33"/>
    </location>
</feature>
<organism evidence="3 4">
    <name type="scientific">Caenorhabditis angaria</name>
    <dbReference type="NCBI Taxonomy" id="860376"/>
    <lineage>
        <taxon>Eukaryota</taxon>
        <taxon>Metazoa</taxon>
        <taxon>Ecdysozoa</taxon>
        <taxon>Nematoda</taxon>
        <taxon>Chromadorea</taxon>
        <taxon>Rhabditida</taxon>
        <taxon>Rhabditina</taxon>
        <taxon>Rhabditomorpha</taxon>
        <taxon>Rhabditoidea</taxon>
        <taxon>Rhabditidae</taxon>
        <taxon>Peloderinae</taxon>
        <taxon>Caenorhabditis</taxon>
    </lineage>
</organism>
<feature type="transmembrane region" description="Helical" evidence="2">
    <location>
        <begin position="530"/>
        <end position="552"/>
    </location>
</feature>
<keyword evidence="2" id="KW-1133">Transmembrane helix</keyword>
<keyword evidence="2" id="KW-0812">Transmembrane</keyword>
<evidence type="ECO:0000256" key="2">
    <source>
        <dbReference type="SAM" id="Phobius"/>
    </source>
</evidence>